<comment type="caution">
    <text evidence="1">The sequence shown here is derived from an EMBL/GenBank/DDBJ whole genome shotgun (WGS) entry which is preliminary data.</text>
</comment>
<sequence length="149" mass="17594">MSQPSTQMWLEISNTFETFANFSNGIGVIDGKHIKNQCHTYVIVGNEAFGLSENIMQLYYDGKNLTVTKKKFKYWLSRARKYIKCSDFSLTVKWLNVKLDLAQNIIKDCCILHNIVMYKKITKYTLTMRDKFVNYFITDGKIEWQYRTI</sequence>
<evidence type="ECO:0000313" key="1">
    <source>
        <dbReference type="EMBL" id="KAF0768244.1"/>
    </source>
</evidence>
<evidence type="ECO:0000313" key="2">
    <source>
        <dbReference type="Proteomes" id="UP000478052"/>
    </source>
</evidence>
<protein>
    <submittedName>
        <fullName evidence="1">Protein ALP1-like</fullName>
    </submittedName>
</protein>
<keyword evidence="2" id="KW-1185">Reference proteome</keyword>
<dbReference type="EMBL" id="VUJU01000809">
    <property type="protein sequence ID" value="KAF0768244.1"/>
    <property type="molecule type" value="Genomic_DNA"/>
</dbReference>
<gene>
    <name evidence="1" type="ORF">FWK35_00012775</name>
</gene>
<accession>A0A6G0ZCE8</accession>
<name>A0A6G0ZCE8_APHCR</name>
<dbReference type="AlphaFoldDB" id="A0A6G0ZCE8"/>
<organism evidence="1 2">
    <name type="scientific">Aphis craccivora</name>
    <name type="common">Cowpea aphid</name>
    <dbReference type="NCBI Taxonomy" id="307492"/>
    <lineage>
        <taxon>Eukaryota</taxon>
        <taxon>Metazoa</taxon>
        <taxon>Ecdysozoa</taxon>
        <taxon>Arthropoda</taxon>
        <taxon>Hexapoda</taxon>
        <taxon>Insecta</taxon>
        <taxon>Pterygota</taxon>
        <taxon>Neoptera</taxon>
        <taxon>Paraneoptera</taxon>
        <taxon>Hemiptera</taxon>
        <taxon>Sternorrhyncha</taxon>
        <taxon>Aphidomorpha</taxon>
        <taxon>Aphidoidea</taxon>
        <taxon>Aphididae</taxon>
        <taxon>Aphidini</taxon>
        <taxon>Aphis</taxon>
        <taxon>Aphis</taxon>
    </lineage>
</organism>
<proteinExistence type="predicted"/>
<reference evidence="1 2" key="1">
    <citation type="submission" date="2019-08" db="EMBL/GenBank/DDBJ databases">
        <title>Whole genome of Aphis craccivora.</title>
        <authorList>
            <person name="Voronova N.V."/>
            <person name="Shulinski R.S."/>
            <person name="Bandarenka Y.V."/>
            <person name="Zhorov D.G."/>
            <person name="Warner D."/>
        </authorList>
    </citation>
    <scope>NUCLEOTIDE SEQUENCE [LARGE SCALE GENOMIC DNA]</scope>
    <source>
        <strain evidence="1">180601</strain>
        <tissue evidence="1">Whole Body</tissue>
    </source>
</reference>
<dbReference type="Proteomes" id="UP000478052">
    <property type="component" value="Unassembled WGS sequence"/>
</dbReference>